<dbReference type="EC" id="3.1.3.-" evidence="1"/>
<dbReference type="GO" id="GO:0005829">
    <property type="term" value="C:cytosol"/>
    <property type="evidence" value="ECO:0007669"/>
    <property type="project" value="TreeGrafter"/>
</dbReference>
<proteinExistence type="predicted"/>
<dbReference type="AlphaFoldDB" id="A0A449B2C1"/>
<evidence type="ECO:0000313" key="1">
    <source>
        <dbReference type="EMBL" id="VEU74726.1"/>
    </source>
</evidence>
<dbReference type="RefSeq" id="WP_129725532.1">
    <property type="nucleotide sequence ID" value="NZ_LR215036.1"/>
</dbReference>
<protein>
    <submittedName>
        <fullName evidence="1">COF family HAD hydrolase protein</fullName>
        <ecNumber evidence="1">3.1.3.-</ecNumber>
    </submittedName>
</protein>
<dbReference type="InterPro" id="IPR006379">
    <property type="entry name" value="HAD-SF_hydro_IIB"/>
</dbReference>
<dbReference type="InterPro" id="IPR023214">
    <property type="entry name" value="HAD_sf"/>
</dbReference>
<dbReference type="GO" id="GO:0000287">
    <property type="term" value="F:magnesium ion binding"/>
    <property type="evidence" value="ECO:0007669"/>
    <property type="project" value="TreeGrafter"/>
</dbReference>
<accession>A0A449B2C1</accession>
<dbReference type="GO" id="GO:0016791">
    <property type="term" value="F:phosphatase activity"/>
    <property type="evidence" value="ECO:0007669"/>
    <property type="project" value="UniProtKB-ARBA"/>
</dbReference>
<dbReference type="Pfam" id="PF08282">
    <property type="entry name" value="Hydrolase_3"/>
    <property type="match status" value="1"/>
</dbReference>
<dbReference type="PANTHER" id="PTHR10000">
    <property type="entry name" value="PHOSPHOSERINE PHOSPHATASE"/>
    <property type="match status" value="1"/>
</dbReference>
<dbReference type="KEGG" id="mcit:NCTC10181_00586"/>
<dbReference type="EMBL" id="LR215036">
    <property type="protein sequence ID" value="VEU74726.1"/>
    <property type="molecule type" value="Genomic_DNA"/>
</dbReference>
<reference evidence="1 2" key="1">
    <citation type="submission" date="2019-01" db="EMBL/GenBank/DDBJ databases">
        <authorList>
            <consortium name="Pathogen Informatics"/>
        </authorList>
    </citation>
    <scope>NUCLEOTIDE SEQUENCE [LARGE SCALE GENOMIC DNA]</scope>
    <source>
        <strain evidence="1 2">NCTC10181</strain>
    </source>
</reference>
<dbReference type="NCBIfam" id="TIGR01484">
    <property type="entry name" value="HAD-SF-IIB"/>
    <property type="match status" value="1"/>
</dbReference>
<keyword evidence="1" id="KW-0378">Hydrolase</keyword>
<dbReference type="Gene3D" id="3.40.50.1000">
    <property type="entry name" value="HAD superfamily/HAD-like"/>
    <property type="match status" value="1"/>
</dbReference>
<dbReference type="Proteomes" id="UP000290985">
    <property type="component" value="Chromosome"/>
</dbReference>
<name>A0A449B2C1_9BACT</name>
<keyword evidence="2" id="KW-1185">Reference proteome</keyword>
<dbReference type="InterPro" id="IPR036412">
    <property type="entry name" value="HAD-like_sf"/>
</dbReference>
<dbReference type="OrthoDB" id="400219at2"/>
<dbReference type="Gene3D" id="3.30.1240.10">
    <property type="match status" value="1"/>
</dbReference>
<dbReference type="SUPFAM" id="SSF56784">
    <property type="entry name" value="HAD-like"/>
    <property type="match status" value="1"/>
</dbReference>
<gene>
    <name evidence="1" type="primary">ywpJ_2</name>
    <name evidence="1" type="ORF">NCTC10181_00586</name>
</gene>
<organism evidence="1 2">
    <name type="scientific">Mycoplasmopsis citelli</name>
    <dbReference type="NCBI Taxonomy" id="171281"/>
    <lineage>
        <taxon>Bacteria</taxon>
        <taxon>Bacillati</taxon>
        <taxon>Mycoplasmatota</taxon>
        <taxon>Mycoplasmoidales</taxon>
        <taxon>Metamycoplasmataceae</taxon>
        <taxon>Mycoplasmopsis</taxon>
    </lineage>
</organism>
<sequence length="272" mass="31026">MKKPKIIFLDLDHTSLDAKTNGKKHFSQENLKAIKEVNKNIPIVISTGRGNNSNTRRIINEANLSTFIAWNGAQIIDNGKQVERFPMNRNVVQELFDQIYLEKVSVIFNSDPKRMGFVRNKFFKFILKLGDHSARNYWEFRNDFIAYKALIWTPSKRKIAKLAKKWSLMFAGELTISISGNKNNFIEITAFNVSKGHAEKRLCELWGINPSDTIHIGDSMNDASTKNIVGKVVAMNNSVEEFKKIADEVLPYSYKNGGVAKYLSQFIKQKSA</sequence>
<dbReference type="PANTHER" id="PTHR10000:SF55">
    <property type="entry name" value="5-AMINO-6-(5-PHOSPHO-D-RIBITYLAMINO)URACIL PHOSPHATASE YCSE"/>
    <property type="match status" value="1"/>
</dbReference>
<evidence type="ECO:0000313" key="2">
    <source>
        <dbReference type="Proteomes" id="UP000290985"/>
    </source>
</evidence>